<evidence type="ECO:0000313" key="2">
    <source>
        <dbReference type="Proteomes" id="UP000255423"/>
    </source>
</evidence>
<dbReference type="Proteomes" id="UP000255423">
    <property type="component" value="Unassembled WGS sequence"/>
</dbReference>
<protein>
    <submittedName>
        <fullName evidence="1">Lamin Tail Domain</fullName>
    </submittedName>
</protein>
<dbReference type="AlphaFoldDB" id="A0A380S6V1"/>
<accession>A0A380S6V1</accession>
<dbReference type="InterPro" id="IPR014867">
    <property type="entry name" value="Spore_coat_CotH_CotH2/3/7"/>
</dbReference>
<reference evidence="1 2" key="1">
    <citation type="submission" date="2017-08" db="EMBL/GenBank/DDBJ databases">
        <authorList>
            <person name="de Groot N.N."/>
        </authorList>
    </citation>
    <scope>NUCLEOTIDE SEQUENCE [LARGE SCALE GENOMIC DNA]</scope>
    <source>
        <strain evidence="1 2">HM2</strain>
    </source>
</reference>
<proteinExistence type="predicted"/>
<dbReference type="SUPFAM" id="SSF74853">
    <property type="entry name" value="Lamin A/C globular tail domain"/>
    <property type="match status" value="1"/>
</dbReference>
<sequence length="926" mass="103116">MVCWNDLSSQICRTFGPLFIVALFWSACSDDNPSSLNFDLGSSSSANGNADGANLPFAGGPVIFTEVDPVNIDYKDHEGDDAGWVELFNTSADTVNLSGMYLTDSQDEPFKWKLGDVKIAPNSFLVIFLSGKNYPDYVMPHDSIDMIGPGCWTWTDAESDPPGYSYADPLPGYKKNCFSENGKRRIGSVMQLGENEELGWASISLFVGTGNTDPSDVLDISAADEILMQAYITKGRKVSVRLAQPDIDDWKGYEMVLEGTGDSSTVYRMALPTGTTFPDLANIYGTRFSPDANESQEVTLKVFSYIARNRGHEPHAGFKLSKKGGSLYLVNADTAIVDSVSYPELPLGKTWSYANGWGYADPSPYGYTGNTLAYTREDNIDTLLFPPSGFYTEPFVLNLESTNNAMCETGGKLPSEETVFQKNILIDKTTVIRCAKIAPQSLPSDVVTRTYVFESAPAVPAVFLAADPNSLFDPDTGIYVEGPYAQSKEPHYGANYWLDKEIPVTVELMEPGTDAPAFAKNAGLKIFGNYSRQKDKKSVAITFREKYGDSHLKYPLFPEFPELNKFKVFLLRNNGSNCGNDYIRDRLASSVSEGLGVDYQRGRFAVVYYNGEYFGIHSIRERSTADYFETHYGLNPDKIDLLKADNAVSAGSAVDYVALMDWLESNNLDDEENYSYIASQIDVDNFINYMHTELFANNRDWPANNLKKWRSTSPKTLWKWFLYDLDFGFGNGYSKYTNNIFEFATAEDGDSWPNGPEFTLLLRRLLENEGFKAAFINRMAVLLQMNFESSRVLARIEKMMAEIQSEIPRDQKRWGLSASKMTKQLNAIKNFAMDRPGVIYDELQEFFALGKKATVTLSVNGPGKILVHNLPVDEPEMTVNFFTGFPVVLSAEPLMGSTFVGWSDGETNPTRVILPESVSEVSALFK</sequence>
<evidence type="ECO:0000313" key="1">
    <source>
        <dbReference type="EMBL" id="SUQ24967.1"/>
    </source>
</evidence>
<dbReference type="RefSeq" id="WP_109573298.1">
    <property type="nucleotide sequence ID" value="NZ_UHJL01000003.1"/>
</dbReference>
<dbReference type="EMBL" id="UHJL01000003">
    <property type="protein sequence ID" value="SUQ24967.1"/>
    <property type="molecule type" value="Genomic_DNA"/>
</dbReference>
<gene>
    <name evidence="1" type="ORF">SAMN05661053_2381</name>
</gene>
<dbReference type="Pfam" id="PF08757">
    <property type="entry name" value="CotH"/>
    <property type="match status" value="1"/>
</dbReference>
<name>A0A380S6V1_FIBSU</name>
<organism evidence="1 2">
    <name type="scientific">Fibrobacter succinogenes</name>
    <name type="common">Bacteroides succinogenes</name>
    <dbReference type="NCBI Taxonomy" id="833"/>
    <lineage>
        <taxon>Bacteria</taxon>
        <taxon>Pseudomonadati</taxon>
        <taxon>Fibrobacterota</taxon>
        <taxon>Fibrobacteria</taxon>
        <taxon>Fibrobacterales</taxon>
        <taxon>Fibrobacteraceae</taxon>
        <taxon>Fibrobacter</taxon>
    </lineage>
</organism>
<dbReference type="InterPro" id="IPR036415">
    <property type="entry name" value="Lamin_tail_dom_sf"/>
</dbReference>